<protein>
    <recommendedName>
        <fullName evidence="5">Cell surface protein</fullName>
    </recommendedName>
</protein>
<comment type="caution">
    <text evidence="3">The sequence shown here is derived from an EMBL/GenBank/DDBJ whole genome shotgun (WGS) entry which is preliminary data.</text>
</comment>
<name>A0AAW5N0G2_9BACT</name>
<dbReference type="RefSeq" id="WP_258335789.1">
    <property type="nucleotide sequence ID" value="NZ_JANRHJ010000009.1"/>
</dbReference>
<gene>
    <name evidence="3" type="ORF">NW209_08740</name>
</gene>
<dbReference type="AlphaFoldDB" id="A0AAW5N0G2"/>
<evidence type="ECO:0008006" key="5">
    <source>
        <dbReference type="Google" id="ProtNLM"/>
    </source>
</evidence>
<feature type="chain" id="PRO_5043677970" description="Cell surface protein" evidence="2">
    <location>
        <begin position="20"/>
        <end position="899"/>
    </location>
</feature>
<feature type="signal peptide" evidence="2">
    <location>
        <begin position="1"/>
        <end position="19"/>
    </location>
</feature>
<dbReference type="EMBL" id="JANRHJ010000009">
    <property type="protein sequence ID" value="MCR8874096.1"/>
    <property type="molecule type" value="Genomic_DNA"/>
</dbReference>
<reference evidence="3 4" key="1">
    <citation type="submission" date="2022-08" db="EMBL/GenBank/DDBJ databases">
        <authorList>
            <person name="Zeman M."/>
            <person name="Kubasova T."/>
        </authorList>
    </citation>
    <scope>NUCLEOTIDE SEQUENCE [LARGE SCALE GENOMIC DNA]</scope>
    <source>
        <strain evidence="3 4">ET62</strain>
    </source>
</reference>
<keyword evidence="4" id="KW-1185">Reference proteome</keyword>
<sequence length="899" mass="98966">MRKKYLSALLFGALLFASAGTFTSCKDYDDDINNLQSQIDKLATKEDMEAKLSQMETAINDAKATAEEALKAAQEAGSADEIAKLEARIKALEDAALDVDALKKEIADSVEEQMADFREEMEELLKKVEELTGYSLDMITDITIVEGETIYQEILDSQLDLNYARVGIVTYPKNLAPLKTSGTSEGEKKDEVTSYEFGKGLTGAFTVKSGDVNTVSDKMVVNVNPANTTVTNDMVSLINGMGQNLNDYVTMTCSPYNNNIIKTRSTSETGLRQVTIQLKNDVDFETFDKLVLNSANHSQTGCTPDTKHDYIAYALAVTDADKSRTVTSTYDVTMHVLEEKPAEDINIASSITSSAISTQYNSESISKYLLGTDDNKCAPIVAGESFTIHAASANGGRIMASYVVVDFDNARLSATDKAALKGLTYSGVDVVSKDNVHSITINGTYVSGVAVPLKLVTIDYTGNVEVNMIWVKAAQPALMSVEYTLTPNAYVAKDTKWTADFGMEAFTIPTGATKYTMYFAPCESDHVASANVFNVANQTPIDYIALGNCLKLYKSDKTNVAGKAEDVRYAKFVGDLDLTAMREDKQYQGIVKFYDDNGTFLGSNNIFLTKKLPVGVPSDFSAKTYGIVDGVLTIYPTPDNAGKGKYFMKQAFNNWAPYFDLGIDGVTNTDPIKGQYTTDNTNKGDASTANINNIDANIINDRKAYASVITYNYGWVMFEPEGHGTTNPNPYKQTWNDFSTKFGCWVVDCEYKWSVEPVVYYREDQYIKGKITKNDKGTVTAFENVIKAITPYKATVDPFDANDPNWEPWANELNTNTPITLITVNESGEKVENEYFKASFKVVEEGGIKKNAIHLEPTGAEVKVGNDVETTVVIEVKDKFNHPSHKIEILKFTMKINHD</sequence>
<evidence type="ECO:0000313" key="3">
    <source>
        <dbReference type="EMBL" id="MCR8874096.1"/>
    </source>
</evidence>
<evidence type="ECO:0000256" key="2">
    <source>
        <dbReference type="SAM" id="SignalP"/>
    </source>
</evidence>
<dbReference type="PROSITE" id="PS51257">
    <property type="entry name" value="PROKAR_LIPOPROTEIN"/>
    <property type="match status" value="1"/>
</dbReference>
<proteinExistence type="predicted"/>
<organism evidence="3 4">
    <name type="scientific">Phocaeicola barnesiae</name>
    <dbReference type="NCBI Taxonomy" id="376804"/>
    <lineage>
        <taxon>Bacteria</taxon>
        <taxon>Pseudomonadati</taxon>
        <taxon>Bacteroidota</taxon>
        <taxon>Bacteroidia</taxon>
        <taxon>Bacteroidales</taxon>
        <taxon>Bacteroidaceae</taxon>
        <taxon>Phocaeicola</taxon>
    </lineage>
</organism>
<accession>A0AAW5N0G2</accession>
<evidence type="ECO:0000313" key="4">
    <source>
        <dbReference type="Proteomes" id="UP001204579"/>
    </source>
</evidence>
<feature type="coiled-coil region" evidence="1">
    <location>
        <begin position="25"/>
        <end position="134"/>
    </location>
</feature>
<keyword evidence="2" id="KW-0732">Signal</keyword>
<keyword evidence="1" id="KW-0175">Coiled coil</keyword>
<evidence type="ECO:0000256" key="1">
    <source>
        <dbReference type="SAM" id="Coils"/>
    </source>
</evidence>
<dbReference type="Proteomes" id="UP001204579">
    <property type="component" value="Unassembled WGS sequence"/>
</dbReference>